<protein>
    <recommendedName>
        <fullName evidence="5">Elongator complex protein 6</fullName>
    </recommendedName>
</protein>
<comment type="pathway">
    <text evidence="1">tRNA modification; 5-methoxycarbonylmethyl-2-thiouridine-tRNA biosynthesis.</text>
</comment>
<evidence type="ECO:0000256" key="1">
    <source>
        <dbReference type="ARBA" id="ARBA00005043"/>
    </source>
</evidence>
<comment type="similarity">
    <text evidence="2">Belongs to the ELP6 family.</text>
</comment>
<dbReference type="Proteomes" id="UP000001996">
    <property type="component" value="Unassembled WGS sequence"/>
</dbReference>
<dbReference type="CDD" id="cd19495">
    <property type="entry name" value="Elp6"/>
    <property type="match status" value="1"/>
</dbReference>
<sequence>MSSEPSQELTFYKDHTLTPDTSLDDPYLTTITHILSTSPNWLINSLIECNLTGTSSTVNKELKQPYTKSVVVLSFLHTKEFYVKNCKKSGLDLARNDKFIFLDCFTDLFSERKIKNPLDALQDVQKLLDIDVVPHNDTVVFVEAPEVLLHSTNLQANDLLFQIMKLNKKVSHLYLISSKDSPQLVDYEVNDIANPTYKITDFLTKLLFRANLNLTLEPLATGRAEDLTGTLVVSKGARPHASTVVSEREYVYHITKEAAVKVYYR</sequence>
<name>A5E3Q8_LODEL</name>
<dbReference type="Gene3D" id="3.40.50.300">
    <property type="entry name" value="P-loop containing nucleotide triphosphate hydrolases"/>
    <property type="match status" value="1"/>
</dbReference>
<evidence type="ECO:0000313" key="4">
    <source>
        <dbReference type="Proteomes" id="UP000001996"/>
    </source>
</evidence>
<dbReference type="HOGENOM" id="CLU_086730_0_0_1"/>
<dbReference type="PANTHER" id="PTHR16184:SF6">
    <property type="entry name" value="ELONGATOR COMPLEX PROTEIN 6"/>
    <property type="match status" value="1"/>
</dbReference>
<gene>
    <name evidence="3" type="ORF">LELG_04246</name>
</gene>
<dbReference type="KEGG" id="lel:PVL30_003972"/>
<dbReference type="eggNOG" id="ENOG502S4WT">
    <property type="taxonomic scope" value="Eukaryota"/>
</dbReference>
<dbReference type="PANTHER" id="PTHR16184">
    <property type="entry name" value="ELONGATOR COMPLEX PROTEIN 6"/>
    <property type="match status" value="1"/>
</dbReference>
<dbReference type="AlphaFoldDB" id="A5E3Q8"/>
<dbReference type="InParanoid" id="A5E3Q8"/>
<dbReference type="OMA" id="EYVYHIT"/>
<dbReference type="InterPro" id="IPR018627">
    <property type="entry name" value="ELP6"/>
</dbReference>
<evidence type="ECO:0000256" key="2">
    <source>
        <dbReference type="ARBA" id="ARBA00008837"/>
    </source>
</evidence>
<dbReference type="GO" id="GO:0002098">
    <property type="term" value="P:tRNA wobble uridine modification"/>
    <property type="evidence" value="ECO:0007669"/>
    <property type="project" value="InterPro"/>
</dbReference>
<dbReference type="GeneID" id="5231486"/>
<dbReference type="FunCoup" id="A5E3Q8">
    <property type="interactions" value="276"/>
</dbReference>
<proteinExistence type="inferred from homology"/>
<dbReference type="EMBL" id="CH981529">
    <property type="protein sequence ID" value="EDK46066.1"/>
    <property type="molecule type" value="Genomic_DNA"/>
</dbReference>
<dbReference type="OrthoDB" id="9995306at2759"/>
<dbReference type="VEuPathDB" id="FungiDB:LELG_04246"/>
<dbReference type="InterPro" id="IPR027417">
    <property type="entry name" value="P-loop_NTPase"/>
</dbReference>
<organism evidence="3 4">
    <name type="scientific">Lodderomyces elongisporus (strain ATCC 11503 / CBS 2605 / JCM 1781 / NBRC 1676 / NRRL YB-4239)</name>
    <name type="common">Yeast</name>
    <name type="synonym">Saccharomyces elongisporus</name>
    <dbReference type="NCBI Taxonomy" id="379508"/>
    <lineage>
        <taxon>Eukaryota</taxon>
        <taxon>Fungi</taxon>
        <taxon>Dikarya</taxon>
        <taxon>Ascomycota</taxon>
        <taxon>Saccharomycotina</taxon>
        <taxon>Pichiomycetes</taxon>
        <taxon>Debaryomycetaceae</taxon>
        <taxon>Candida/Lodderomyces clade</taxon>
        <taxon>Lodderomyces</taxon>
    </lineage>
</organism>
<dbReference type="GO" id="GO:0033588">
    <property type="term" value="C:elongator holoenzyme complex"/>
    <property type="evidence" value="ECO:0007669"/>
    <property type="project" value="InterPro"/>
</dbReference>
<evidence type="ECO:0000313" key="3">
    <source>
        <dbReference type="EMBL" id="EDK46066.1"/>
    </source>
</evidence>
<reference evidence="3 4" key="1">
    <citation type="journal article" date="2009" name="Nature">
        <title>Evolution of pathogenicity and sexual reproduction in eight Candida genomes.</title>
        <authorList>
            <person name="Butler G."/>
            <person name="Rasmussen M.D."/>
            <person name="Lin M.F."/>
            <person name="Santos M.A."/>
            <person name="Sakthikumar S."/>
            <person name="Munro C.A."/>
            <person name="Rheinbay E."/>
            <person name="Grabherr M."/>
            <person name="Forche A."/>
            <person name="Reedy J.L."/>
            <person name="Agrafioti I."/>
            <person name="Arnaud M.B."/>
            <person name="Bates S."/>
            <person name="Brown A.J."/>
            <person name="Brunke S."/>
            <person name="Costanzo M.C."/>
            <person name="Fitzpatrick D.A."/>
            <person name="de Groot P.W."/>
            <person name="Harris D."/>
            <person name="Hoyer L.L."/>
            <person name="Hube B."/>
            <person name="Klis F.M."/>
            <person name="Kodira C."/>
            <person name="Lennard N."/>
            <person name="Logue M.E."/>
            <person name="Martin R."/>
            <person name="Neiman A.M."/>
            <person name="Nikolaou E."/>
            <person name="Quail M.A."/>
            <person name="Quinn J."/>
            <person name="Santos M.C."/>
            <person name="Schmitzberger F.F."/>
            <person name="Sherlock G."/>
            <person name="Shah P."/>
            <person name="Silverstein K.A."/>
            <person name="Skrzypek M.S."/>
            <person name="Soll D."/>
            <person name="Staggs R."/>
            <person name="Stansfield I."/>
            <person name="Stumpf M.P."/>
            <person name="Sudbery P.E."/>
            <person name="Srikantha T."/>
            <person name="Zeng Q."/>
            <person name="Berman J."/>
            <person name="Berriman M."/>
            <person name="Heitman J."/>
            <person name="Gow N.A."/>
            <person name="Lorenz M.C."/>
            <person name="Birren B.W."/>
            <person name="Kellis M."/>
            <person name="Cuomo C.A."/>
        </authorList>
    </citation>
    <scope>NUCLEOTIDE SEQUENCE [LARGE SCALE GENOMIC DNA]</scope>
    <source>
        <strain evidence="4">ATCC 11503 / BCRC 21390 / CBS 2605 / JCM 1781 / NBRC 1676 / NRRL YB-4239</strain>
    </source>
</reference>
<dbReference type="UniPathway" id="UPA00988"/>
<keyword evidence="4" id="KW-1185">Reference proteome</keyword>
<evidence type="ECO:0008006" key="5">
    <source>
        <dbReference type="Google" id="ProtNLM"/>
    </source>
</evidence>
<accession>A5E3Q8</accession>